<keyword evidence="1" id="KW-0732">Signal</keyword>
<sequence length="148" mass="14887">MFNTIKLSTAAFLCIFLTACGGGGGGSASTDSSYSKKITKGDVTYTCKSQSAADACESQNNCSACESSDNSSPSTTITAQCATGTNTVTATQNGCVASIGQVQQTSVCVGTSLRMLTGTGFIKQYVIDNGTSFSSGVTLNGTKVSCAS</sequence>
<evidence type="ECO:0008006" key="4">
    <source>
        <dbReference type="Google" id="ProtNLM"/>
    </source>
</evidence>
<reference evidence="2" key="1">
    <citation type="submission" date="2023-06" db="EMBL/GenBank/DDBJ databases">
        <title>Two novel species of Acinetobacter isolated from motorbike repairing workshop in Vietnam.</title>
        <authorList>
            <person name="Le N.T.T."/>
        </authorList>
    </citation>
    <scope>NUCLEOTIDE SEQUENCE</scope>
    <source>
        <strain evidence="2">VNH17</strain>
    </source>
</reference>
<dbReference type="EMBL" id="JAUDZE010000003">
    <property type="protein sequence ID" value="MDN0014580.1"/>
    <property type="molecule type" value="Genomic_DNA"/>
</dbReference>
<protein>
    <recommendedName>
        <fullName evidence="4">Lipoprotein</fullName>
    </recommendedName>
</protein>
<gene>
    <name evidence="2" type="ORF">QTA56_10080</name>
</gene>
<keyword evidence="3" id="KW-1185">Reference proteome</keyword>
<evidence type="ECO:0000313" key="2">
    <source>
        <dbReference type="EMBL" id="MDN0014580.1"/>
    </source>
</evidence>
<name>A0ABT7WPI9_9GAMM</name>
<dbReference type="Proteomes" id="UP001168524">
    <property type="component" value="Unassembled WGS sequence"/>
</dbReference>
<evidence type="ECO:0000256" key="1">
    <source>
        <dbReference type="SAM" id="SignalP"/>
    </source>
</evidence>
<dbReference type="PROSITE" id="PS51257">
    <property type="entry name" value="PROKAR_LIPOPROTEIN"/>
    <property type="match status" value="1"/>
</dbReference>
<dbReference type="RefSeq" id="WP_267980827.1">
    <property type="nucleotide sequence ID" value="NZ_JAPQKF010000003.1"/>
</dbReference>
<organism evidence="2 3">
    <name type="scientific">Acinetobacter thutiue</name>
    <dbReference type="NCBI Taxonomy" id="2998078"/>
    <lineage>
        <taxon>Bacteria</taxon>
        <taxon>Pseudomonadati</taxon>
        <taxon>Pseudomonadota</taxon>
        <taxon>Gammaproteobacteria</taxon>
        <taxon>Moraxellales</taxon>
        <taxon>Moraxellaceae</taxon>
        <taxon>Acinetobacter</taxon>
    </lineage>
</organism>
<evidence type="ECO:0000313" key="3">
    <source>
        <dbReference type="Proteomes" id="UP001168524"/>
    </source>
</evidence>
<proteinExistence type="predicted"/>
<feature type="signal peptide" evidence="1">
    <location>
        <begin position="1"/>
        <end position="21"/>
    </location>
</feature>
<feature type="chain" id="PRO_5047020729" description="Lipoprotein" evidence="1">
    <location>
        <begin position="22"/>
        <end position="148"/>
    </location>
</feature>
<accession>A0ABT7WPI9</accession>
<comment type="caution">
    <text evidence="2">The sequence shown here is derived from an EMBL/GenBank/DDBJ whole genome shotgun (WGS) entry which is preliminary data.</text>
</comment>